<dbReference type="Gene3D" id="3.30.565.10">
    <property type="entry name" value="Histidine kinase-like ATPase, C-terminal domain"/>
    <property type="match status" value="1"/>
</dbReference>
<dbReference type="SUPFAM" id="SSF55785">
    <property type="entry name" value="PYP-like sensor domain (PAS domain)"/>
    <property type="match status" value="2"/>
</dbReference>
<keyword evidence="10" id="KW-0547">Nucleotide-binding</keyword>
<dbReference type="OrthoDB" id="9760752at2"/>
<feature type="domain" description="PAC" evidence="17">
    <location>
        <begin position="206"/>
        <end position="258"/>
    </location>
</feature>
<dbReference type="InterPro" id="IPR035965">
    <property type="entry name" value="PAS-like_dom_sf"/>
</dbReference>
<evidence type="ECO:0000256" key="14">
    <source>
        <dbReference type="ARBA" id="ARBA00023026"/>
    </source>
</evidence>
<dbReference type="InterPro" id="IPR001610">
    <property type="entry name" value="PAC"/>
</dbReference>
<evidence type="ECO:0000256" key="15">
    <source>
        <dbReference type="ARBA" id="ARBA00023170"/>
    </source>
</evidence>
<evidence type="ECO:0000256" key="1">
    <source>
        <dbReference type="ARBA" id="ARBA00000085"/>
    </source>
</evidence>
<keyword evidence="13" id="KW-0157">Chromophore</keyword>
<comment type="caution">
    <text evidence="18">The sequence shown here is derived from an EMBL/GenBank/DDBJ whole genome shotgun (WGS) entry which is preliminary data.</text>
</comment>
<dbReference type="Pfam" id="PF00989">
    <property type="entry name" value="PAS"/>
    <property type="match status" value="1"/>
</dbReference>
<evidence type="ECO:0000259" key="17">
    <source>
        <dbReference type="PROSITE" id="PS50113"/>
    </source>
</evidence>
<accession>A0A2N0I3Y0</accession>
<dbReference type="GO" id="GO:0005524">
    <property type="term" value="F:ATP binding"/>
    <property type="evidence" value="ECO:0007669"/>
    <property type="project" value="UniProtKB-KW"/>
</dbReference>
<evidence type="ECO:0000313" key="19">
    <source>
        <dbReference type="Proteomes" id="UP000232587"/>
    </source>
</evidence>
<dbReference type="SMART" id="SM00911">
    <property type="entry name" value="HWE_HK"/>
    <property type="match status" value="1"/>
</dbReference>
<proteinExistence type="predicted"/>
<keyword evidence="6" id="KW-0285">Flavoprotein</keyword>
<dbReference type="InterPro" id="IPR000014">
    <property type="entry name" value="PAS"/>
</dbReference>
<keyword evidence="9" id="KW-0677">Repeat</keyword>
<dbReference type="InterPro" id="IPR013655">
    <property type="entry name" value="PAS_fold_3"/>
</dbReference>
<feature type="domain" description="PAS" evidence="16">
    <location>
        <begin position="7"/>
        <end position="76"/>
    </location>
</feature>
<dbReference type="PROSITE" id="PS50113">
    <property type="entry name" value="PAC"/>
    <property type="match status" value="2"/>
</dbReference>
<dbReference type="SUPFAM" id="SSF55874">
    <property type="entry name" value="ATPase domain of HSP90 chaperone/DNA topoisomerase II/histidine kinase"/>
    <property type="match status" value="1"/>
</dbReference>
<feature type="domain" description="PAC" evidence="17">
    <location>
        <begin position="80"/>
        <end position="132"/>
    </location>
</feature>
<comment type="catalytic activity">
    <reaction evidence="1">
        <text>ATP + protein L-histidine = ADP + protein N-phospho-L-histidine.</text>
        <dbReference type="EC" id="2.7.13.3"/>
    </reaction>
</comment>
<dbReference type="GO" id="GO:0009881">
    <property type="term" value="F:photoreceptor activity"/>
    <property type="evidence" value="ECO:0007669"/>
    <property type="project" value="UniProtKB-KW"/>
</dbReference>
<dbReference type="NCBIfam" id="TIGR00229">
    <property type="entry name" value="sensory_box"/>
    <property type="match status" value="2"/>
</dbReference>
<dbReference type="Pfam" id="PF08447">
    <property type="entry name" value="PAS_3"/>
    <property type="match status" value="1"/>
</dbReference>
<sequence length="452" mass="50772">MAAPSEPINLFEAIVNSSDAAVISKSLDSVVLSWNPTAEALFGWTPEEIIGQSVRRIIPDDLQQEEDFILDRIRHGESATRLETVRIHKDGTRKNVAMLVSPIRDRSGTIIGASSIMRDLTAELRTREALDDIEQRFSLMADNISQLAWITDPTGWIFWYNKRWFDYTGTSLEEMQGWGWQAVHHPDHVDRVTRHFSECINRGVEWEDTFPLRGADGVYRWFLSRAVPLRDAEGKILYWFGSNTDVTDLRDAERRIELLLMEVNHRSKNLLTVVQSLARRTAAASPDTFVERLEQRIASLAANQDVLVQRNWSAVPLRELVEAQLSYLAETSRQVVMDGPDVVVLPSAAEAVSMALHELATNAEKYGALSVPGGRVNVSWAISGERDDSLFTLTWVESGGPPARAPGRRGFGSRIIEEVPRGKLRAEVSIEYPPEGCRFMLRCPPQNVLALA</sequence>
<evidence type="ECO:0000256" key="6">
    <source>
        <dbReference type="ARBA" id="ARBA00022630"/>
    </source>
</evidence>
<dbReference type="InterPro" id="IPR011102">
    <property type="entry name" value="Sig_transdc_His_kinase_HWE"/>
</dbReference>
<dbReference type="AlphaFoldDB" id="A0A2N0I3Y0"/>
<evidence type="ECO:0000256" key="8">
    <source>
        <dbReference type="ARBA" id="ARBA00022679"/>
    </source>
</evidence>
<name>A0A2N0I3Y0_9SPHN</name>
<evidence type="ECO:0000256" key="12">
    <source>
        <dbReference type="ARBA" id="ARBA00022840"/>
    </source>
</evidence>
<dbReference type="InterPro" id="IPR036890">
    <property type="entry name" value="HATPase_C_sf"/>
</dbReference>
<keyword evidence="14" id="KW-0843">Virulence</keyword>
<keyword evidence="3" id="KW-0600">Photoreceptor protein</keyword>
<keyword evidence="12" id="KW-0067">ATP-binding</keyword>
<gene>
    <name evidence="18" type="ORF">B0I00_1080</name>
</gene>
<dbReference type="EC" id="2.7.13.3" evidence="2"/>
<evidence type="ECO:0000259" key="16">
    <source>
        <dbReference type="PROSITE" id="PS50112"/>
    </source>
</evidence>
<dbReference type="FunFam" id="3.30.450.20:FF:000099">
    <property type="entry name" value="Sensory box sensor histidine kinase"/>
    <property type="match status" value="1"/>
</dbReference>
<evidence type="ECO:0000256" key="5">
    <source>
        <dbReference type="ARBA" id="ARBA00022606"/>
    </source>
</evidence>
<keyword evidence="7" id="KW-0288">FMN</keyword>
<keyword evidence="8" id="KW-0808">Transferase</keyword>
<dbReference type="PANTHER" id="PTHR41523">
    <property type="entry name" value="TWO-COMPONENT SYSTEM SENSOR PROTEIN"/>
    <property type="match status" value="1"/>
</dbReference>
<dbReference type="EMBL" id="PHUF01000002">
    <property type="protein sequence ID" value="PKB25873.1"/>
    <property type="molecule type" value="Genomic_DNA"/>
</dbReference>
<protein>
    <recommendedName>
        <fullName evidence="2">histidine kinase</fullName>
        <ecNumber evidence="2">2.7.13.3</ecNumber>
    </recommendedName>
</protein>
<dbReference type="Proteomes" id="UP000232587">
    <property type="component" value="Unassembled WGS sequence"/>
</dbReference>
<dbReference type="InterPro" id="IPR000700">
    <property type="entry name" value="PAS-assoc_C"/>
</dbReference>
<reference evidence="18 19" key="1">
    <citation type="submission" date="2017-11" db="EMBL/GenBank/DDBJ databases">
        <title>Genomic Encyclopedia of Type Strains, Phase III (KMG-III): the genomes of soil and plant-associated and newly described type strains.</title>
        <authorList>
            <person name="Whitman W."/>
        </authorList>
    </citation>
    <scope>NUCLEOTIDE SEQUENCE [LARGE SCALE GENOMIC DNA]</scope>
    <source>
        <strain evidence="18 19">CGMCC 1.12274</strain>
    </source>
</reference>
<dbReference type="PROSITE" id="PS50112">
    <property type="entry name" value="PAS"/>
    <property type="match status" value="2"/>
</dbReference>
<evidence type="ECO:0000256" key="4">
    <source>
        <dbReference type="ARBA" id="ARBA00022553"/>
    </source>
</evidence>
<evidence type="ECO:0000256" key="3">
    <source>
        <dbReference type="ARBA" id="ARBA00022543"/>
    </source>
</evidence>
<keyword evidence="19" id="KW-1185">Reference proteome</keyword>
<dbReference type="InterPro" id="IPR013767">
    <property type="entry name" value="PAS_fold"/>
</dbReference>
<evidence type="ECO:0000256" key="2">
    <source>
        <dbReference type="ARBA" id="ARBA00012438"/>
    </source>
</evidence>
<feature type="domain" description="PAS" evidence="16">
    <location>
        <begin position="133"/>
        <end position="203"/>
    </location>
</feature>
<keyword evidence="15" id="KW-0675">Receptor</keyword>
<dbReference type="CDD" id="cd00130">
    <property type="entry name" value="PAS"/>
    <property type="match status" value="2"/>
</dbReference>
<organism evidence="18 19">
    <name type="scientific">Novosphingobium kunmingense</name>
    <dbReference type="NCBI Taxonomy" id="1211806"/>
    <lineage>
        <taxon>Bacteria</taxon>
        <taxon>Pseudomonadati</taxon>
        <taxon>Pseudomonadota</taxon>
        <taxon>Alphaproteobacteria</taxon>
        <taxon>Sphingomonadales</taxon>
        <taxon>Sphingomonadaceae</taxon>
        <taxon>Novosphingobium</taxon>
    </lineage>
</organism>
<dbReference type="GO" id="GO:0006355">
    <property type="term" value="P:regulation of DNA-templated transcription"/>
    <property type="evidence" value="ECO:0007669"/>
    <property type="project" value="InterPro"/>
</dbReference>
<evidence type="ECO:0000256" key="13">
    <source>
        <dbReference type="ARBA" id="ARBA00022991"/>
    </source>
</evidence>
<evidence type="ECO:0000256" key="9">
    <source>
        <dbReference type="ARBA" id="ARBA00022737"/>
    </source>
</evidence>
<keyword evidence="11" id="KW-0418">Kinase</keyword>
<dbReference type="PANTHER" id="PTHR41523:SF7">
    <property type="entry name" value="HISTIDINE KINASE"/>
    <property type="match status" value="1"/>
</dbReference>
<keyword evidence="4" id="KW-0597">Phosphoprotein</keyword>
<keyword evidence="5" id="KW-0716">Sensory transduction</keyword>
<dbReference type="GO" id="GO:0004673">
    <property type="term" value="F:protein histidine kinase activity"/>
    <property type="evidence" value="ECO:0007669"/>
    <property type="project" value="UniProtKB-EC"/>
</dbReference>
<evidence type="ECO:0000313" key="18">
    <source>
        <dbReference type="EMBL" id="PKB25873.1"/>
    </source>
</evidence>
<evidence type="ECO:0000256" key="11">
    <source>
        <dbReference type="ARBA" id="ARBA00022777"/>
    </source>
</evidence>
<dbReference type="SMART" id="SM00091">
    <property type="entry name" value="PAS"/>
    <property type="match status" value="2"/>
</dbReference>
<evidence type="ECO:0000256" key="7">
    <source>
        <dbReference type="ARBA" id="ARBA00022643"/>
    </source>
</evidence>
<dbReference type="SMART" id="SM00086">
    <property type="entry name" value="PAC"/>
    <property type="match status" value="2"/>
</dbReference>
<dbReference type="Pfam" id="PF07536">
    <property type="entry name" value="HWE_HK"/>
    <property type="match status" value="1"/>
</dbReference>
<dbReference type="RefSeq" id="WP_100866262.1">
    <property type="nucleotide sequence ID" value="NZ_PHUF01000002.1"/>
</dbReference>
<evidence type="ECO:0000256" key="10">
    <source>
        <dbReference type="ARBA" id="ARBA00022741"/>
    </source>
</evidence>
<dbReference type="Gene3D" id="3.30.450.20">
    <property type="entry name" value="PAS domain"/>
    <property type="match status" value="2"/>
</dbReference>